<evidence type="ECO:0000259" key="8">
    <source>
        <dbReference type="PROSITE" id="PS50016"/>
    </source>
</evidence>
<dbReference type="CDD" id="cd15501">
    <property type="entry name" value="PHD_Int12"/>
    <property type="match status" value="1"/>
</dbReference>
<dbReference type="RefSeq" id="XP_065662277.1">
    <property type="nucleotide sequence ID" value="XM_065806205.1"/>
</dbReference>
<dbReference type="InterPro" id="IPR039054">
    <property type="entry name" value="Int12_PHD"/>
</dbReference>
<dbReference type="Gene3D" id="3.30.40.10">
    <property type="entry name" value="Zinc/RING finger domain, C3HC4 (zinc finger)"/>
    <property type="match status" value="1"/>
</dbReference>
<protein>
    <recommendedName>
        <fullName evidence="2">Integrator complex subunit 12</fullName>
    </recommendedName>
</protein>
<comment type="similarity">
    <text evidence="1">Belongs to the Integrator subunit 12 family.</text>
</comment>
<evidence type="ECO:0000256" key="6">
    <source>
        <dbReference type="PROSITE-ProRule" id="PRU00146"/>
    </source>
</evidence>
<organism evidence="9 10">
    <name type="scientific">Hydra vulgaris</name>
    <name type="common">Hydra</name>
    <name type="synonym">Hydra attenuata</name>
    <dbReference type="NCBI Taxonomy" id="6087"/>
    <lineage>
        <taxon>Eukaryota</taxon>
        <taxon>Metazoa</taxon>
        <taxon>Cnidaria</taxon>
        <taxon>Hydrozoa</taxon>
        <taxon>Hydroidolina</taxon>
        <taxon>Anthoathecata</taxon>
        <taxon>Aplanulata</taxon>
        <taxon>Hydridae</taxon>
        <taxon>Hydra</taxon>
    </lineage>
</organism>
<evidence type="ECO:0000256" key="1">
    <source>
        <dbReference type="ARBA" id="ARBA00006009"/>
    </source>
</evidence>
<dbReference type="PROSITE" id="PS50016">
    <property type="entry name" value="ZF_PHD_2"/>
    <property type="match status" value="1"/>
</dbReference>
<evidence type="ECO:0000313" key="9">
    <source>
        <dbReference type="Proteomes" id="UP001652625"/>
    </source>
</evidence>
<keyword evidence="3" id="KW-0479">Metal-binding</keyword>
<keyword evidence="9" id="KW-1185">Reference proteome</keyword>
<dbReference type="PROSITE" id="PS01359">
    <property type="entry name" value="ZF_PHD_1"/>
    <property type="match status" value="1"/>
</dbReference>
<gene>
    <name evidence="10" type="primary">LOC101236408</name>
</gene>
<feature type="compositionally biased region" description="Polar residues" evidence="7">
    <location>
        <begin position="218"/>
        <end position="241"/>
    </location>
</feature>
<dbReference type="InterPro" id="IPR013083">
    <property type="entry name" value="Znf_RING/FYVE/PHD"/>
</dbReference>
<dbReference type="InterPro" id="IPR019786">
    <property type="entry name" value="Zinc_finger_PHD-type_CS"/>
</dbReference>
<evidence type="ECO:0000256" key="3">
    <source>
        <dbReference type="ARBA" id="ARBA00022723"/>
    </source>
</evidence>
<evidence type="ECO:0000256" key="5">
    <source>
        <dbReference type="ARBA" id="ARBA00022833"/>
    </source>
</evidence>
<keyword evidence="4 6" id="KW-0863">Zinc-finger</keyword>
<dbReference type="InterPro" id="IPR011011">
    <property type="entry name" value="Znf_FYVE_PHD"/>
</dbReference>
<accession>A0ABM4CKI2</accession>
<evidence type="ECO:0000313" key="10">
    <source>
        <dbReference type="RefSeq" id="XP_065662277.1"/>
    </source>
</evidence>
<sequence>MTANIMTGEADSLFLKAIFLLHSKNADSTQQLQDLLHDYKEKTFGFSKARNEILEEIKIEPTAEIEDKKDLINTVEEVASNFNDEKKELFTKFEESVIEEVSSASSFEPILKKKKMASTEASRSSDFIFNDDLSLDELVDYSERMCNVCSDRQYEEDNCIVQCSECHLHYHQKCHEPVVCTKDMNDPRLIWYCSKCTKQIKKEMVAHQFVGKSSADNQVLNMKSSKSTNQSQPFRRPVSSTESRHHNLK</sequence>
<feature type="region of interest" description="Disordered" evidence="7">
    <location>
        <begin position="218"/>
        <end position="249"/>
    </location>
</feature>
<dbReference type="Proteomes" id="UP001652625">
    <property type="component" value="Chromosome 09"/>
</dbReference>
<dbReference type="GeneID" id="101236408"/>
<reference evidence="10" key="1">
    <citation type="submission" date="2025-08" db="UniProtKB">
        <authorList>
            <consortium name="RefSeq"/>
        </authorList>
    </citation>
    <scope>IDENTIFICATION</scope>
</reference>
<keyword evidence="5" id="KW-0862">Zinc</keyword>
<feature type="domain" description="PHD-type" evidence="8">
    <location>
        <begin position="143"/>
        <end position="199"/>
    </location>
</feature>
<dbReference type="SMART" id="SM00249">
    <property type="entry name" value="PHD"/>
    <property type="match status" value="1"/>
</dbReference>
<evidence type="ECO:0000256" key="4">
    <source>
        <dbReference type="ARBA" id="ARBA00022771"/>
    </source>
</evidence>
<dbReference type="SUPFAM" id="SSF57903">
    <property type="entry name" value="FYVE/PHD zinc finger"/>
    <property type="match status" value="1"/>
</dbReference>
<name>A0ABM4CKI2_HYDVU</name>
<dbReference type="InterPro" id="IPR001965">
    <property type="entry name" value="Znf_PHD"/>
</dbReference>
<evidence type="ECO:0000256" key="7">
    <source>
        <dbReference type="SAM" id="MobiDB-lite"/>
    </source>
</evidence>
<dbReference type="InterPro" id="IPR019787">
    <property type="entry name" value="Znf_PHD-finger"/>
</dbReference>
<proteinExistence type="inferred from homology"/>
<evidence type="ECO:0000256" key="2">
    <source>
        <dbReference type="ARBA" id="ARBA00016814"/>
    </source>
</evidence>